<sequence>LAFLSNSKIADGLGVSQEERQLMTFLAEQKKAPGVSADRSFDVALTIEVSMKRTKTSEGAKFNMSADPDAIAMRVEEKDIRDTHPWSYDNLSKRLSLRYSNFKANLTLSFAENGCSIRGTRLD</sequence>
<proteinExistence type="predicted"/>
<dbReference type="AlphaFoldDB" id="A0A699VMQ9"/>
<feature type="non-terminal residue" evidence="1">
    <location>
        <position position="1"/>
    </location>
</feature>
<accession>A0A699VMQ9</accession>
<evidence type="ECO:0000313" key="1">
    <source>
        <dbReference type="EMBL" id="GFD35623.1"/>
    </source>
</evidence>
<comment type="caution">
    <text evidence="1">The sequence shown here is derived from an EMBL/GenBank/DDBJ whole genome shotgun (WGS) entry which is preliminary data.</text>
</comment>
<dbReference type="EMBL" id="BKCJ011461051">
    <property type="protein sequence ID" value="GFD35623.1"/>
    <property type="molecule type" value="Genomic_DNA"/>
</dbReference>
<organism evidence="1">
    <name type="scientific">Tanacetum cinerariifolium</name>
    <name type="common">Dalmatian daisy</name>
    <name type="synonym">Chrysanthemum cinerariifolium</name>
    <dbReference type="NCBI Taxonomy" id="118510"/>
    <lineage>
        <taxon>Eukaryota</taxon>
        <taxon>Viridiplantae</taxon>
        <taxon>Streptophyta</taxon>
        <taxon>Embryophyta</taxon>
        <taxon>Tracheophyta</taxon>
        <taxon>Spermatophyta</taxon>
        <taxon>Magnoliopsida</taxon>
        <taxon>eudicotyledons</taxon>
        <taxon>Gunneridae</taxon>
        <taxon>Pentapetalae</taxon>
        <taxon>asterids</taxon>
        <taxon>campanulids</taxon>
        <taxon>Asterales</taxon>
        <taxon>Asteraceae</taxon>
        <taxon>Asteroideae</taxon>
        <taxon>Anthemideae</taxon>
        <taxon>Anthemidinae</taxon>
        <taxon>Tanacetum</taxon>
    </lineage>
</organism>
<reference evidence="1" key="1">
    <citation type="journal article" date="2019" name="Sci. Rep.">
        <title>Draft genome of Tanacetum cinerariifolium, the natural source of mosquito coil.</title>
        <authorList>
            <person name="Yamashiro T."/>
            <person name="Shiraishi A."/>
            <person name="Satake H."/>
            <person name="Nakayama K."/>
        </authorList>
    </citation>
    <scope>NUCLEOTIDE SEQUENCE</scope>
</reference>
<protein>
    <submittedName>
        <fullName evidence="1">Uncharacterized protein</fullName>
    </submittedName>
</protein>
<gene>
    <name evidence="1" type="ORF">Tci_907592</name>
</gene>
<name>A0A699VMQ9_TANCI</name>